<keyword evidence="10" id="KW-1185">Reference proteome</keyword>
<evidence type="ECO:0000256" key="5">
    <source>
        <dbReference type="ARBA" id="ARBA00022989"/>
    </source>
</evidence>
<proteinExistence type="predicted"/>
<organism evidence="9 10">
    <name type="scientific">Rathayibacter caricis DSM 15933</name>
    <dbReference type="NCBI Taxonomy" id="1328867"/>
    <lineage>
        <taxon>Bacteria</taxon>
        <taxon>Bacillati</taxon>
        <taxon>Actinomycetota</taxon>
        <taxon>Actinomycetes</taxon>
        <taxon>Micrococcales</taxon>
        <taxon>Microbacteriaceae</taxon>
        <taxon>Rathayibacter</taxon>
    </lineage>
</organism>
<feature type="transmembrane region" description="Helical" evidence="8">
    <location>
        <begin position="400"/>
        <end position="419"/>
    </location>
</feature>
<keyword evidence="6 8" id="KW-0472">Membrane</keyword>
<evidence type="ECO:0000313" key="9">
    <source>
        <dbReference type="EMBL" id="PTL71169.1"/>
    </source>
</evidence>
<dbReference type="Proteomes" id="UP000241085">
    <property type="component" value="Unassembled WGS sequence"/>
</dbReference>
<evidence type="ECO:0000313" key="10">
    <source>
        <dbReference type="Proteomes" id="UP000241085"/>
    </source>
</evidence>
<protein>
    <recommendedName>
        <fullName evidence="11">MFS transporter</fullName>
    </recommendedName>
</protein>
<dbReference type="InterPro" id="IPR010290">
    <property type="entry name" value="TM_effector"/>
</dbReference>
<evidence type="ECO:0000256" key="7">
    <source>
        <dbReference type="SAM" id="MobiDB-lite"/>
    </source>
</evidence>
<evidence type="ECO:0000256" key="4">
    <source>
        <dbReference type="ARBA" id="ARBA00022692"/>
    </source>
</evidence>
<dbReference type="PANTHER" id="PTHR23513:SF6">
    <property type="entry name" value="MAJOR FACILITATOR SUPERFAMILY ASSOCIATED DOMAIN-CONTAINING PROTEIN"/>
    <property type="match status" value="1"/>
</dbReference>
<evidence type="ECO:0008006" key="11">
    <source>
        <dbReference type="Google" id="ProtNLM"/>
    </source>
</evidence>
<dbReference type="Pfam" id="PF05977">
    <property type="entry name" value="MFS_3"/>
    <property type="match status" value="1"/>
</dbReference>
<feature type="region of interest" description="Disordered" evidence="7">
    <location>
        <begin position="1"/>
        <end position="101"/>
    </location>
</feature>
<feature type="transmembrane region" description="Helical" evidence="8">
    <location>
        <begin position="431"/>
        <end position="449"/>
    </location>
</feature>
<feature type="transmembrane region" description="Helical" evidence="8">
    <location>
        <begin position="186"/>
        <end position="210"/>
    </location>
</feature>
<keyword evidence="5 8" id="KW-1133">Transmembrane helix</keyword>
<dbReference type="SUPFAM" id="SSF103473">
    <property type="entry name" value="MFS general substrate transporter"/>
    <property type="match status" value="1"/>
</dbReference>
<keyword evidence="4 8" id="KW-0812">Transmembrane</keyword>
<feature type="transmembrane region" description="Helical" evidence="8">
    <location>
        <begin position="495"/>
        <end position="512"/>
    </location>
</feature>
<dbReference type="EMBL" id="PZPL01000002">
    <property type="protein sequence ID" value="PTL71169.1"/>
    <property type="molecule type" value="Genomic_DNA"/>
</dbReference>
<dbReference type="CDD" id="cd06173">
    <property type="entry name" value="MFS_MefA_like"/>
    <property type="match status" value="1"/>
</dbReference>
<accession>A0A2T4UNR5</accession>
<keyword evidence="2" id="KW-0813">Transport</keyword>
<feature type="transmembrane region" description="Helical" evidence="8">
    <location>
        <begin position="304"/>
        <end position="330"/>
    </location>
</feature>
<dbReference type="PANTHER" id="PTHR23513">
    <property type="entry name" value="INTEGRAL MEMBRANE EFFLUX PROTEIN-RELATED"/>
    <property type="match status" value="1"/>
</dbReference>
<keyword evidence="3" id="KW-1003">Cell membrane</keyword>
<evidence type="ECO:0000256" key="6">
    <source>
        <dbReference type="ARBA" id="ARBA00023136"/>
    </source>
</evidence>
<evidence type="ECO:0000256" key="1">
    <source>
        <dbReference type="ARBA" id="ARBA00004651"/>
    </source>
</evidence>
<gene>
    <name evidence="9" type="ORF">C1I63_18130</name>
</gene>
<sequence>MAVPRDDGGDDDLGALGLDASRRIDQSGRDDELQPLRLRCDRAVATRGRRRARSAGTRLPSDADRPAPGRGAAARAPPTPHTFRRHGGVVGDRGRHNDRRRHGAARLLRARRAPAAPRSAPVRGERRGAQLAVHDAVGGSRAPVTRPSLGRDFCLLFSANIVSSLADGILRTAGPLLALGLTDDPFLISAVGAAVMLPWLVFAVPAGAIVDAVDKRAALAVANTLRTVAAAALAALSLLGVLEIWSLLVLIFILGIGETVYDTATRALVPGIVPRSSLAQANSRIESSEIVTQTFLAGPFTSTLLAVAALIPLGLNVLAFAVSAGLVLALSSSAGRRQPSPSATRGKRGAGLAGGFRFIFSNPTLRVLLLISMVVSLCQAVGTGPLVVYLVQGFGLPEPLFGLFMLTSAAGAVLGSTLAPRLRRKFSTGPAMAAANLLFTVPMIVVGLAPNLWVAGTALFASSVGAMSFAVLGLSFRQGMIPTELLGRVHGTWRMILWGAMPAGSLAGGILAREDLHLPYLVSGAVATGVAILSAVFMSRLRDADELEDGPATS</sequence>
<evidence type="ECO:0000256" key="3">
    <source>
        <dbReference type="ARBA" id="ARBA00022475"/>
    </source>
</evidence>
<dbReference type="AlphaFoldDB" id="A0A2T4UNR5"/>
<feature type="compositionally biased region" description="Basic and acidic residues" evidence="7">
    <location>
        <begin position="20"/>
        <end position="44"/>
    </location>
</feature>
<evidence type="ECO:0000256" key="2">
    <source>
        <dbReference type="ARBA" id="ARBA00022448"/>
    </source>
</evidence>
<dbReference type="InterPro" id="IPR036259">
    <property type="entry name" value="MFS_trans_sf"/>
</dbReference>
<comment type="subcellular location">
    <subcellularLocation>
        <location evidence="1">Cell membrane</location>
        <topology evidence="1">Multi-pass membrane protein</topology>
    </subcellularLocation>
</comment>
<feature type="transmembrane region" description="Helical" evidence="8">
    <location>
        <begin position="455"/>
        <end position="474"/>
    </location>
</feature>
<dbReference type="GO" id="GO:0005886">
    <property type="term" value="C:plasma membrane"/>
    <property type="evidence" value="ECO:0007669"/>
    <property type="project" value="UniProtKB-SubCell"/>
</dbReference>
<feature type="transmembrane region" description="Helical" evidence="8">
    <location>
        <begin position="367"/>
        <end position="388"/>
    </location>
</feature>
<feature type="transmembrane region" description="Helical" evidence="8">
    <location>
        <begin position="518"/>
        <end position="538"/>
    </location>
</feature>
<name>A0A2T4UNR5_9MICO</name>
<dbReference type="Gene3D" id="1.20.1250.20">
    <property type="entry name" value="MFS general substrate transporter like domains"/>
    <property type="match status" value="1"/>
</dbReference>
<comment type="caution">
    <text evidence="9">The sequence shown here is derived from an EMBL/GenBank/DDBJ whole genome shotgun (WGS) entry which is preliminary data.</text>
</comment>
<feature type="transmembrane region" description="Helical" evidence="8">
    <location>
        <begin position="231"/>
        <end position="256"/>
    </location>
</feature>
<reference evidence="9 10" key="1">
    <citation type="submission" date="2018-03" db="EMBL/GenBank/DDBJ databases">
        <title>Bacteriophage NCPPB3778 and a type I-E CRISPR drive the evolution of the US Biological Select Agent, Rathayibacter toxicus.</title>
        <authorList>
            <person name="Davis E.W.II."/>
            <person name="Tabima J.F."/>
            <person name="Weisberg A.J."/>
            <person name="Dantas Lopes L."/>
            <person name="Wiseman M.S."/>
            <person name="Wiseman M.S."/>
            <person name="Pupko T."/>
            <person name="Belcher M.S."/>
            <person name="Sechler A.J."/>
            <person name="Tancos M.A."/>
            <person name="Schroeder B.K."/>
            <person name="Murray T.D."/>
            <person name="Luster D.G."/>
            <person name="Schneider W.L."/>
            <person name="Rogers E."/>
            <person name="Andreote F.D."/>
            <person name="Grunwald N.J."/>
            <person name="Putnam M.L."/>
            <person name="Chang J.H."/>
        </authorList>
    </citation>
    <scope>NUCLEOTIDE SEQUENCE [LARGE SCALE GENOMIC DNA]</scope>
    <source>
        <strain evidence="9 10">DSM 15933</strain>
    </source>
</reference>
<evidence type="ECO:0000256" key="8">
    <source>
        <dbReference type="SAM" id="Phobius"/>
    </source>
</evidence>